<dbReference type="InterPro" id="IPR050639">
    <property type="entry name" value="SSR_resolvase"/>
</dbReference>
<dbReference type="RefSeq" id="WP_122401382.1">
    <property type="nucleotide sequence ID" value="NZ_LS398110.1"/>
</dbReference>
<dbReference type="CDD" id="cd00338">
    <property type="entry name" value="Ser_Recombinase"/>
    <property type="match status" value="1"/>
</dbReference>
<proteinExistence type="predicted"/>
<dbReference type="InterPro" id="IPR006119">
    <property type="entry name" value="Resolv_N"/>
</dbReference>
<dbReference type="Pfam" id="PF00239">
    <property type="entry name" value="Resolvase"/>
    <property type="match status" value="1"/>
</dbReference>
<dbReference type="PANTHER" id="PTHR30461">
    <property type="entry name" value="DNA-INVERTASE FROM LAMBDOID PROPHAGE"/>
    <property type="match status" value="1"/>
</dbReference>
<organism evidence="2 3">
    <name type="scientific">Bradyrhizobium vignae</name>
    <dbReference type="NCBI Taxonomy" id="1549949"/>
    <lineage>
        <taxon>Bacteria</taxon>
        <taxon>Pseudomonadati</taxon>
        <taxon>Pseudomonadota</taxon>
        <taxon>Alphaproteobacteria</taxon>
        <taxon>Hyphomicrobiales</taxon>
        <taxon>Nitrobacteraceae</taxon>
        <taxon>Bradyrhizobium</taxon>
    </lineage>
</organism>
<name>A0A2U3PUP7_9BRAD</name>
<dbReference type="AlphaFoldDB" id="A0A2U3PUP7"/>
<protein>
    <recommendedName>
        <fullName evidence="1">Resolvase/invertase-type recombinase catalytic domain-containing protein</fullName>
    </recommendedName>
</protein>
<reference evidence="2 3" key="1">
    <citation type="submission" date="2018-03" db="EMBL/GenBank/DDBJ databases">
        <authorList>
            <person name="Gully D."/>
        </authorList>
    </citation>
    <scope>NUCLEOTIDE SEQUENCE [LARGE SCALE GENOMIC DNA]</scope>
    <source>
        <strain evidence="2">ORS3257</strain>
    </source>
</reference>
<dbReference type="InterPro" id="IPR036162">
    <property type="entry name" value="Resolvase-like_N_sf"/>
</dbReference>
<dbReference type="PANTHER" id="PTHR30461:SF23">
    <property type="entry name" value="DNA RECOMBINASE-RELATED"/>
    <property type="match status" value="1"/>
</dbReference>
<dbReference type="SMART" id="SM00857">
    <property type="entry name" value="Resolvase"/>
    <property type="match status" value="1"/>
</dbReference>
<gene>
    <name evidence="2" type="ORF">BRAD3257_1728</name>
</gene>
<evidence type="ECO:0000313" key="3">
    <source>
        <dbReference type="Proteomes" id="UP000246085"/>
    </source>
</evidence>
<dbReference type="SUPFAM" id="SSF53041">
    <property type="entry name" value="Resolvase-like"/>
    <property type="match status" value="1"/>
</dbReference>
<dbReference type="GO" id="GO:0003677">
    <property type="term" value="F:DNA binding"/>
    <property type="evidence" value="ECO:0007669"/>
    <property type="project" value="InterPro"/>
</dbReference>
<evidence type="ECO:0000259" key="1">
    <source>
        <dbReference type="SMART" id="SM00857"/>
    </source>
</evidence>
<dbReference type="GO" id="GO:0000150">
    <property type="term" value="F:DNA strand exchange activity"/>
    <property type="evidence" value="ECO:0007669"/>
    <property type="project" value="InterPro"/>
</dbReference>
<accession>A0A2U3PUP7</accession>
<sequence length="133" mass="14460">MKAKKFFSYYRTAKDEDPTQFALQAAYCTSLIQSVGGIPVAESSDIGSGLNARLPGYLRLVAAISGGDVDAVVVSTLDRLSRDPIQVDRLLDRCRLCGVEIWVARDGVRLHKGYPVVGGLGKVRSKEEVPLLH</sequence>
<dbReference type="Proteomes" id="UP000246085">
    <property type="component" value="Chromosome BRAD3257"/>
</dbReference>
<dbReference type="EMBL" id="LS398110">
    <property type="protein sequence ID" value="SPP92846.1"/>
    <property type="molecule type" value="Genomic_DNA"/>
</dbReference>
<dbReference type="KEGG" id="bvz:BRAD3257_1728"/>
<evidence type="ECO:0000313" key="2">
    <source>
        <dbReference type="EMBL" id="SPP92846.1"/>
    </source>
</evidence>
<dbReference type="Gene3D" id="3.40.50.1390">
    <property type="entry name" value="Resolvase, N-terminal catalytic domain"/>
    <property type="match status" value="1"/>
</dbReference>
<feature type="domain" description="Resolvase/invertase-type recombinase catalytic" evidence="1">
    <location>
        <begin position="6"/>
        <end position="115"/>
    </location>
</feature>